<evidence type="ECO:0008006" key="4">
    <source>
        <dbReference type="Google" id="ProtNLM"/>
    </source>
</evidence>
<gene>
    <name evidence="2" type="ORF">R1sor_026164</name>
</gene>
<dbReference type="Proteomes" id="UP001633002">
    <property type="component" value="Unassembled WGS sequence"/>
</dbReference>
<sequence>MQLSDNEEAAAEAIIKLGRGVDTRKGRPQCNKRPKTYTNWFTPELWPPIDAALKRYGRSYSKKEIVGWRHTAHFDTVWNGRKELEIEFINLLNELMDASVGFNSVIIQFQLKAFLQVRCPEILREAGGNFDVSRSFVKKWVKDRLGWSYRKATTPAPHLPSTWKDISSAGASRKAEESSRKTTKDFPAC</sequence>
<keyword evidence="3" id="KW-1185">Reference proteome</keyword>
<evidence type="ECO:0000256" key="1">
    <source>
        <dbReference type="SAM" id="MobiDB-lite"/>
    </source>
</evidence>
<organism evidence="2 3">
    <name type="scientific">Riccia sorocarpa</name>
    <dbReference type="NCBI Taxonomy" id="122646"/>
    <lineage>
        <taxon>Eukaryota</taxon>
        <taxon>Viridiplantae</taxon>
        <taxon>Streptophyta</taxon>
        <taxon>Embryophyta</taxon>
        <taxon>Marchantiophyta</taxon>
        <taxon>Marchantiopsida</taxon>
        <taxon>Marchantiidae</taxon>
        <taxon>Marchantiales</taxon>
        <taxon>Ricciaceae</taxon>
        <taxon>Riccia</taxon>
    </lineage>
</organism>
<accession>A0ABD3GC76</accession>
<name>A0ABD3GC76_9MARC</name>
<feature type="compositionally biased region" description="Basic and acidic residues" evidence="1">
    <location>
        <begin position="173"/>
        <end position="189"/>
    </location>
</feature>
<protein>
    <recommendedName>
        <fullName evidence="4">Transposase</fullName>
    </recommendedName>
</protein>
<feature type="region of interest" description="Disordered" evidence="1">
    <location>
        <begin position="170"/>
        <end position="189"/>
    </location>
</feature>
<proteinExistence type="predicted"/>
<dbReference type="EMBL" id="JBJQOH010000008">
    <property type="protein sequence ID" value="KAL3676216.1"/>
    <property type="molecule type" value="Genomic_DNA"/>
</dbReference>
<evidence type="ECO:0000313" key="2">
    <source>
        <dbReference type="EMBL" id="KAL3676216.1"/>
    </source>
</evidence>
<reference evidence="2 3" key="1">
    <citation type="submission" date="2024-09" db="EMBL/GenBank/DDBJ databases">
        <title>Chromosome-scale assembly of Riccia sorocarpa.</title>
        <authorList>
            <person name="Paukszto L."/>
        </authorList>
    </citation>
    <scope>NUCLEOTIDE SEQUENCE [LARGE SCALE GENOMIC DNA]</scope>
    <source>
        <strain evidence="2">LP-2024</strain>
        <tissue evidence="2">Aerial parts of the thallus</tissue>
    </source>
</reference>
<evidence type="ECO:0000313" key="3">
    <source>
        <dbReference type="Proteomes" id="UP001633002"/>
    </source>
</evidence>
<dbReference type="AlphaFoldDB" id="A0ABD3GC76"/>
<comment type="caution">
    <text evidence="2">The sequence shown here is derived from an EMBL/GenBank/DDBJ whole genome shotgun (WGS) entry which is preliminary data.</text>
</comment>